<feature type="domain" description="Transglutaminase-like" evidence="3">
    <location>
        <begin position="469"/>
        <end position="538"/>
    </location>
</feature>
<dbReference type="Pfam" id="PF11992">
    <property type="entry name" value="TgpA_N"/>
    <property type="match status" value="1"/>
</dbReference>
<dbReference type="InterPro" id="IPR021878">
    <property type="entry name" value="TgpA_N"/>
</dbReference>
<dbReference type="Pfam" id="PF01841">
    <property type="entry name" value="Transglut_core"/>
    <property type="match status" value="1"/>
</dbReference>
<gene>
    <name evidence="4" type="ORF">QQX09_09960</name>
</gene>
<dbReference type="PANTHER" id="PTHR42736">
    <property type="entry name" value="PROTEIN-GLUTAMINE GAMMA-GLUTAMYLTRANSFERASE"/>
    <property type="match status" value="1"/>
</dbReference>
<feature type="region of interest" description="Disordered" evidence="1">
    <location>
        <begin position="537"/>
        <end position="588"/>
    </location>
</feature>
<dbReference type="EMBL" id="JAUHPW010000007">
    <property type="protein sequence ID" value="MDN4476177.1"/>
    <property type="molecule type" value="Genomic_DNA"/>
</dbReference>
<dbReference type="InterPro" id="IPR052901">
    <property type="entry name" value="Bact_TGase-like"/>
</dbReference>
<protein>
    <submittedName>
        <fullName evidence="4">DUF3488 and transglutaminase-like domain-containing protein</fullName>
    </submittedName>
</protein>
<feature type="transmembrane region" description="Helical" evidence="2">
    <location>
        <begin position="594"/>
        <end position="615"/>
    </location>
</feature>
<keyword evidence="2" id="KW-0472">Membrane</keyword>
<organism evidence="4 5">
    <name type="scientific">Demequina litoralis</name>
    <dbReference type="NCBI Taxonomy" id="3051660"/>
    <lineage>
        <taxon>Bacteria</taxon>
        <taxon>Bacillati</taxon>
        <taxon>Actinomycetota</taxon>
        <taxon>Actinomycetes</taxon>
        <taxon>Micrococcales</taxon>
        <taxon>Demequinaceae</taxon>
        <taxon>Demequina</taxon>
    </lineage>
</organism>
<keyword evidence="2" id="KW-1133">Transmembrane helix</keyword>
<keyword evidence="2" id="KW-0812">Transmembrane</keyword>
<feature type="transmembrane region" description="Helical" evidence="2">
    <location>
        <begin position="207"/>
        <end position="230"/>
    </location>
</feature>
<dbReference type="RefSeq" id="WP_301134115.1">
    <property type="nucleotide sequence ID" value="NZ_JAUHPW010000007.1"/>
</dbReference>
<dbReference type="SUPFAM" id="SSF54001">
    <property type="entry name" value="Cysteine proteinases"/>
    <property type="match status" value="1"/>
</dbReference>
<evidence type="ECO:0000256" key="2">
    <source>
        <dbReference type="SAM" id="Phobius"/>
    </source>
</evidence>
<comment type="caution">
    <text evidence="4">The sequence shown here is derived from an EMBL/GenBank/DDBJ whole genome shotgun (WGS) entry which is preliminary data.</text>
</comment>
<feature type="transmembrane region" description="Helical" evidence="2">
    <location>
        <begin position="34"/>
        <end position="52"/>
    </location>
</feature>
<dbReference type="InterPro" id="IPR038765">
    <property type="entry name" value="Papain-like_cys_pep_sf"/>
</dbReference>
<evidence type="ECO:0000313" key="4">
    <source>
        <dbReference type="EMBL" id="MDN4476177.1"/>
    </source>
</evidence>
<proteinExistence type="predicted"/>
<dbReference type="SMART" id="SM00460">
    <property type="entry name" value="TGc"/>
    <property type="match status" value="1"/>
</dbReference>
<feature type="transmembrane region" description="Helical" evidence="2">
    <location>
        <begin position="168"/>
        <end position="186"/>
    </location>
</feature>
<keyword evidence="5" id="KW-1185">Reference proteome</keyword>
<feature type="transmembrane region" description="Helical" evidence="2">
    <location>
        <begin position="120"/>
        <end position="137"/>
    </location>
</feature>
<feature type="transmembrane region" description="Helical" evidence="2">
    <location>
        <begin position="144"/>
        <end position="162"/>
    </location>
</feature>
<dbReference type="PANTHER" id="PTHR42736:SF1">
    <property type="entry name" value="PROTEIN-GLUTAMINE GAMMA-GLUTAMYLTRANSFERASE"/>
    <property type="match status" value="1"/>
</dbReference>
<reference evidence="4" key="1">
    <citation type="submission" date="2023-06" db="EMBL/GenBank/DDBJ databases">
        <title>Sysu t00192.</title>
        <authorList>
            <person name="Gao L."/>
            <person name="Fang B.-Z."/>
            <person name="Li W.-J."/>
        </authorList>
    </citation>
    <scope>NUCLEOTIDE SEQUENCE</scope>
    <source>
        <strain evidence="4">SYSU T00192</strain>
    </source>
</reference>
<dbReference type="InterPro" id="IPR002931">
    <property type="entry name" value="Transglutaminase-like"/>
</dbReference>
<name>A0ABT8GAL0_9MICO</name>
<dbReference type="Proteomes" id="UP001172728">
    <property type="component" value="Unassembled WGS sequence"/>
</dbReference>
<evidence type="ECO:0000313" key="5">
    <source>
        <dbReference type="Proteomes" id="UP001172728"/>
    </source>
</evidence>
<feature type="transmembrane region" description="Helical" evidence="2">
    <location>
        <begin position="59"/>
        <end position="79"/>
    </location>
</feature>
<accession>A0ABT8GAL0</accession>
<evidence type="ECO:0000259" key="3">
    <source>
        <dbReference type="SMART" id="SM00460"/>
    </source>
</evidence>
<dbReference type="Gene3D" id="3.10.620.30">
    <property type="match status" value="1"/>
</dbReference>
<evidence type="ECO:0000256" key="1">
    <source>
        <dbReference type="SAM" id="MobiDB-lite"/>
    </source>
</evidence>
<sequence>MNGGRWRLLATPLIAIAAGLGVGGLSGLVVFGDWLRPTGAVLGATAAVVVLARLATGRPFLPSVAGALAGAWLIVVAYVPGPDGGTTWLPRGETLDGLRVVAERAYWYAQTSVAPAEVEASLAGAITLAVVALFLAVDALAVGAGFAASSGFLLLAPWLPALTLERRVPTLALAGALGAWLAVIALSRRSDRGTWRARARDGASPAAPGAALAATAATLLVALVAAPLAIGGPGWGAMPRLTLPASLGGNSRLDLEIDLRNSLTEQSAEPVLTYTSDSGRMDVLRAYSFGTFDGTSWDRDPVGDTAPATGVLWPEDTGSPLIAEPGTLAIRFGASAESRVFVPAVPRTLAAGSEWRYDASTDEVLIDRPEGTTDLRYTVRLAVDFHTEETLRAADALVAAGGDSAVPARYLDLNERIDIDKVRQVAQAVTGSATGRYEQAVALQDYFRGPNFTYSTDVAQTTGDAVSTFLADGNGYCVQFATAMVVMARTLDIPARMAIGYLGGTADGDEYVVRGRDAHAWPELYFPGHGWVRFEPTPAVQTGDRPAYTPQDTPENEPEQPFATERPTAVPSRAPVPEPTVGAEAPTEDGSAGFPWITVVVLALAAAGGGAALWARGRARASAVTDAESAWATMRRRLGVRAGDETLTPAETERWIVSEGPDLGDAARASLASLRAAVEDARYAPTSRAVDAEALSRWVDDVTHAAKEAERGEKARG</sequence>